<evidence type="ECO:0000313" key="1">
    <source>
        <dbReference type="EMBL" id="JAD37657.1"/>
    </source>
</evidence>
<sequence length="66" mass="7709">MPGFLASALNSCSWDFKTQRLMSLFSLSLRQVFRYISSSMLMILSLSTLPHWLQKGFLHNFRLILQ</sequence>
<proteinExistence type="predicted"/>
<reference evidence="1" key="2">
    <citation type="journal article" date="2015" name="Data Brief">
        <title>Shoot transcriptome of the giant reed, Arundo donax.</title>
        <authorList>
            <person name="Barrero R.A."/>
            <person name="Guerrero F.D."/>
            <person name="Moolhuijzen P."/>
            <person name="Goolsby J.A."/>
            <person name="Tidwell J."/>
            <person name="Bellgard S.E."/>
            <person name="Bellgard M.I."/>
        </authorList>
    </citation>
    <scope>NUCLEOTIDE SEQUENCE</scope>
    <source>
        <tissue evidence="1">Shoot tissue taken approximately 20 cm above the soil surface</tissue>
    </source>
</reference>
<reference evidence="1" key="1">
    <citation type="submission" date="2014-09" db="EMBL/GenBank/DDBJ databases">
        <authorList>
            <person name="Magalhaes I.L.F."/>
            <person name="Oliveira U."/>
            <person name="Santos F.R."/>
            <person name="Vidigal T.H.D.A."/>
            <person name="Brescovit A.D."/>
            <person name="Santos A.J."/>
        </authorList>
    </citation>
    <scope>NUCLEOTIDE SEQUENCE</scope>
    <source>
        <tissue evidence="1">Shoot tissue taken approximately 20 cm above the soil surface</tissue>
    </source>
</reference>
<name>A0A0A8ZS60_ARUDO</name>
<dbReference type="AlphaFoldDB" id="A0A0A8ZS60"/>
<dbReference type="EMBL" id="GBRH01260238">
    <property type="protein sequence ID" value="JAD37657.1"/>
    <property type="molecule type" value="Transcribed_RNA"/>
</dbReference>
<accession>A0A0A8ZS60</accession>
<protein>
    <submittedName>
        <fullName evidence="1">Uncharacterized protein</fullName>
    </submittedName>
</protein>
<organism evidence="1">
    <name type="scientific">Arundo donax</name>
    <name type="common">Giant reed</name>
    <name type="synonym">Donax arundinaceus</name>
    <dbReference type="NCBI Taxonomy" id="35708"/>
    <lineage>
        <taxon>Eukaryota</taxon>
        <taxon>Viridiplantae</taxon>
        <taxon>Streptophyta</taxon>
        <taxon>Embryophyta</taxon>
        <taxon>Tracheophyta</taxon>
        <taxon>Spermatophyta</taxon>
        <taxon>Magnoliopsida</taxon>
        <taxon>Liliopsida</taxon>
        <taxon>Poales</taxon>
        <taxon>Poaceae</taxon>
        <taxon>PACMAD clade</taxon>
        <taxon>Arundinoideae</taxon>
        <taxon>Arundineae</taxon>
        <taxon>Arundo</taxon>
    </lineage>
</organism>